<organism evidence="2 3">
    <name type="scientific">candidate division MSBL1 archaeon SCGC-AAA259O05</name>
    <dbReference type="NCBI Taxonomy" id="1698271"/>
    <lineage>
        <taxon>Archaea</taxon>
        <taxon>Methanobacteriati</taxon>
        <taxon>Methanobacteriota</taxon>
        <taxon>candidate division MSBL1</taxon>
    </lineage>
</organism>
<proteinExistence type="predicted"/>
<keyword evidence="1" id="KW-0812">Transmembrane</keyword>
<evidence type="ECO:0000313" key="2">
    <source>
        <dbReference type="EMBL" id="KXB00248.1"/>
    </source>
</evidence>
<keyword evidence="1" id="KW-1133">Transmembrane helix</keyword>
<dbReference type="Proteomes" id="UP000070344">
    <property type="component" value="Unassembled WGS sequence"/>
</dbReference>
<dbReference type="EMBL" id="LHXV01000053">
    <property type="protein sequence ID" value="KXB00248.1"/>
    <property type="molecule type" value="Genomic_DNA"/>
</dbReference>
<feature type="transmembrane region" description="Helical" evidence="1">
    <location>
        <begin position="9"/>
        <end position="27"/>
    </location>
</feature>
<accession>A0A133V1C3</accession>
<feature type="transmembrane region" description="Helical" evidence="1">
    <location>
        <begin position="39"/>
        <end position="58"/>
    </location>
</feature>
<keyword evidence="3" id="KW-1185">Reference proteome</keyword>
<protein>
    <submittedName>
        <fullName evidence="2">Uncharacterized protein</fullName>
    </submittedName>
</protein>
<dbReference type="AlphaFoldDB" id="A0A133V1C3"/>
<keyword evidence="1" id="KW-0472">Membrane</keyword>
<name>A0A133V1C3_9EURY</name>
<feature type="transmembrane region" description="Helical" evidence="1">
    <location>
        <begin position="65"/>
        <end position="85"/>
    </location>
</feature>
<reference evidence="2 3" key="1">
    <citation type="journal article" date="2016" name="Sci. Rep.">
        <title>Metabolic traits of an uncultured archaeal lineage -MSBL1- from brine pools of the Red Sea.</title>
        <authorList>
            <person name="Mwirichia R."/>
            <person name="Alam I."/>
            <person name="Rashid M."/>
            <person name="Vinu M."/>
            <person name="Ba-Alawi W."/>
            <person name="Anthony Kamau A."/>
            <person name="Kamanda Ngugi D."/>
            <person name="Goker M."/>
            <person name="Klenk H.P."/>
            <person name="Bajic V."/>
            <person name="Stingl U."/>
        </authorList>
    </citation>
    <scope>NUCLEOTIDE SEQUENCE [LARGE SCALE GENOMIC DNA]</scope>
    <source>
        <strain evidence="2">SCGC-AAA259O05</strain>
    </source>
</reference>
<sequence length="136" mass="14923">MEVERSRKIYGVIWVVATIAYFFPWFTTGPFTFTGWGLGNPYSVTYLLGIVIGGIVLLGRVKPFWLTIGGGIAMIFGVIRSYSGMTGKLADVAGASGWKTSIETGFAFAFLMANAFLVLGGWISRRMTERELDSFP</sequence>
<evidence type="ECO:0000313" key="3">
    <source>
        <dbReference type="Proteomes" id="UP000070344"/>
    </source>
</evidence>
<evidence type="ECO:0000256" key="1">
    <source>
        <dbReference type="SAM" id="Phobius"/>
    </source>
</evidence>
<comment type="caution">
    <text evidence="2">The sequence shown here is derived from an EMBL/GenBank/DDBJ whole genome shotgun (WGS) entry which is preliminary data.</text>
</comment>
<feature type="transmembrane region" description="Helical" evidence="1">
    <location>
        <begin position="105"/>
        <end position="123"/>
    </location>
</feature>
<gene>
    <name evidence="2" type="ORF">AKJ41_04220</name>
</gene>